<evidence type="ECO:0000313" key="2">
    <source>
        <dbReference type="EMBL" id="HIZ32952.1"/>
    </source>
</evidence>
<organism evidence="2 3">
    <name type="scientific">Candidatus Bacteroides merdigallinarum</name>
    <dbReference type="NCBI Taxonomy" id="2838473"/>
    <lineage>
        <taxon>Bacteria</taxon>
        <taxon>Pseudomonadati</taxon>
        <taxon>Bacteroidota</taxon>
        <taxon>Bacteroidia</taxon>
        <taxon>Bacteroidales</taxon>
        <taxon>Bacteroidaceae</taxon>
        <taxon>Bacteroides</taxon>
    </lineage>
</organism>
<accession>A0A9D2E8U4</accession>
<feature type="chain" id="PRO_5039371109" evidence="1">
    <location>
        <begin position="25"/>
        <end position="130"/>
    </location>
</feature>
<sequence length="130" mass="13885">MNQTTHYLRLLALPALALLMAACADDTDTPSTATPDGDLTGQPVRFTATGLSVTPAGIAQTKADNPETNFPKNGSTMKVTMADANQNTLQEAVYTYSATNGWTSTAPPPLARHAEQILVHRHQPRKCGHN</sequence>
<reference evidence="2" key="2">
    <citation type="submission" date="2021-04" db="EMBL/GenBank/DDBJ databases">
        <authorList>
            <person name="Gilroy R."/>
        </authorList>
    </citation>
    <scope>NUCLEOTIDE SEQUENCE</scope>
    <source>
        <strain evidence="2">ChiHjej9B8-1298</strain>
    </source>
</reference>
<protein>
    <submittedName>
        <fullName evidence="2">Uncharacterized protein</fullName>
    </submittedName>
</protein>
<reference evidence="2" key="1">
    <citation type="journal article" date="2021" name="PeerJ">
        <title>Extensive microbial diversity within the chicken gut microbiome revealed by metagenomics and culture.</title>
        <authorList>
            <person name="Gilroy R."/>
            <person name="Ravi A."/>
            <person name="Getino M."/>
            <person name="Pursley I."/>
            <person name="Horton D.L."/>
            <person name="Alikhan N.F."/>
            <person name="Baker D."/>
            <person name="Gharbi K."/>
            <person name="Hall N."/>
            <person name="Watson M."/>
            <person name="Adriaenssens E.M."/>
            <person name="Foster-Nyarko E."/>
            <person name="Jarju S."/>
            <person name="Secka A."/>
            <person name="Antonio M."/>
            <person name="Oren A."/>
            <person name="Chaudhuri R.R."/>
            <person name="La Ragione R."/>
            <person name="Hildebrand F."/>
            <person name="Pallen M.J."/>
        </authorList>
    </citation>
    <scope>NUCLEOTIDE SEQUENCE</scope>
    <source>
        <strain evidence="2">ChiHjej9B8-1298</strain>
    </source>
</reference>
<evidence type="ECO:0000256" key="1">
    <source>
        <dbReference type="SAM" id="SignalP"/>
    </source>
</evidence>
<dbReference type="Proteomes" id="UP000824028">
    <property type="component" value="Unassembled WGS sequence"/>
</dbReference>
<name>A0A9D2E8U4_9BACE</name>
<proteinExistence type="predicted"/>
<dbReference type="EMBL" id="DXBX01000037">
    <property type="protein sequence ID" value="HIZ32952.1"/>
    <property type="molecule type" value="Genomic_DNA"/>
</dbReference>
<gene>
    <name evidence="2" type="ORF">H9814_05305</name>
</gene>
<comment type="caution">
    <text evidence="2">The sequence shown here is derived from an EMBL/GenBank/DDBJ whole genome shotgun (WGS) entry which is preliminary data.</text>
</comment>
<keyword evidence="1" id="KW-0732">Signal</keyword>
<dbReference type="AlphaFoldDB" id="A0A9D2E8U4"/>
<evidence type="ECO:0000313" key="3">
    <source>
        <dbReference type="Proteomes" id="UP000824028"/>
    </source>
</evidence>
<feature type="signal peptide" evidence="1">
    <location>
        <begin position="1"/>
        <end position="24"/>
    </location>
</feature>